<dbReference type="EC" id="7.-.-.-" evidence="6"/>
<name>A0A938BSH7_UNCW3</name>
<keyword evidence="4 6" id="KW-0288">FMN</keyword>
<dbReference type="PANTHER" id="PTHR36118:SF1">
    <property type="entry name" value="ION-TRANSLOCATING OXIDOREDUCTASE COMPLEX SUBUNIT G"/>
    <property type="match status" value="1"/>
</dbReference>
<keyword evidence="3 6" id="KW-0285">Flavoprotein</keyword>
<dbReference type="InterPro" id="IPR007329">
    <property type="entry name" value="FMN-bd"/>
</dbReference>
<evidence type="ECO:0000256" key="5">
    <source>
        <dbReference type="ARBA" id="ARBA00022982"/>
    </source>
</evidence>
<evidence type="ECO:0000313" key="9">
    <source>
        <dbReference type="Proteomes" id="UP000779900"/>
    </source>
</evidence>
<dbReference type="Proteomes" id="UP000779900">
    <property type="component" value="Unassembled WGS sequence"/>
</dbReference>
<organism evidence="8 9">
    <name type="scientific">candidate division WOR-3 bacterium</name>
    <dbReference type="NCBI Taxonomy" id="2052148"/>
    <lineage>
        <taxon>Bacteria</taxon>
        <taxon>Bacteria division WOR-3</taxon>
    </lineage>
</organism>
<comment type="similarity">
    <text evidence="6">Belongs to the RnfG family.</text>
</comment>
<keyword evidence="6" id="KW-1003">Cell membrane</keyword>
<proteinExistence type="inferred from homology"/>
<feature type="modified residue" description="FMN phosphoryl threonine" evidence="6">
    <location>
        <position position="151"/>
    </location>
</feature>
<dbReference type="AlphaFoldDB" id="A0A938BSH7"/>
<dbReference type="EMBL" id="VGIR01000008">
    <property type="protein sequence ID" value="MBM3330689.1"/>
    <property type="molecule type" value="Genomic_DNA"/>
</dbReference>
<keyword evidence="6" id="KW-1278">Translocase</keyword>
<gene>
    <name evidence="6" type="primary">rnfG</name>
    <name evidence="8" type="ORF">FJY68_02415</name>
</gene>
<dbReference type="PANTHER" id="PTHR36118">
    <property type="entry name" value="ION-TRANSLOCATING OXIDOREDUCTASE COMPLEX SUBUNIT G"/>
    <property type="match status" value="1"/>
</dbReference>
<dbReference type="GO" id="GO:0005886">
    <property type="term" value="C:plasma membrane"/>
    <property type="evidence" value="ECO:0007669"/>
    <property type="project" value="UniProtKB-SubCell"/>
</dbReference>
<keyword evidence="6" id="KW-0812">Transmembrane</keyword>
<dbReference type="InterPro" id="IPR010209">
    <property type="entry name" value="Ion_transpt_RnfG/RsxG"/>
</dbReference>
<evidence type="ECO:0000259" key="7">
    <source>
        <dbReference type="SMART" id="SM00900"/>
    </source>
</evidence>
<keyword evidence="5 6" id="KW-0249">Electron transport</keyword>
<keyword evidence="6" id="KW-0472">Membrane</keyword>
<sequence length="174" mass="18506">MNSRTWMVVSLLITCLVAAFALSQVYSVTKPKIEQQKADATRSALSQALPAAQTFKEVEQDSLWYGLDAAGAKVGIVVRSGARGYGGPVPVLIALDLTGRISGIKVEDLKETPGLGLKAREDWFARQFLGLDSTVSLKKEAGTIDAISGATITSRAAASGVAQTIRKYSEHLKP</sequence>
<dbReference type="GO" id="GO:0009055">
    <property type="term" value="F:electron transfer activity"/>
    <property type="evidence" value="ECO:0007669"/>
    <property type="project" value="InterPro"/>
</dbReference>
<dbReference type="PIRSF" id="PIRSF006091">
    <property type="entry name" value="E_trnsport_RnfG"/>
    <property type="match status" value="1"/>
</dbReference>
<dbReference type="Pfam" id="PF04205">
    <property type="entry name" value="FMN_bind"/>
    <property type="match status" value="1"/>
</dbReference>
<reference evidence="8" key="1">
    <citation type="submission" date="2019-03" db="EMBL/GenBank/DDBJ databases">
        <title>Lake Tanganyika Metagenome-Assembled Genomes (MAGs).</title>
        <authorList>
            <person name="Tran P."/>
        </authorList>
    </citation>
    <scope>NUCLEOTIDE SEQUENCE</scope>
    <source>
        <strain evidence="8">K_DeepCast_150m_m2_040</strain>
    </source>
</reference>
<comment type="function">
    <text evidence="6">Part of a membrane-bound complex that couples electron transfer with translocation of ions across the membrane.</text>
</comment>
<dbReference type="GO" id="GO:0010181">
    <property type="term" value="F:FMN binding"/>
    <property type="evidence" value="ECO:0007669"/>
    <property type="project" value="InterPro"/>
</dbReference>
<comment type="subcellular location">
    <subcellularLocation>
        <location evidence="6">Cell membrane</location>
        <topology evidence="6">Single-pass membrane protein</topology>
    </subcellularLocation>
</comment>
<feature type="domain" description="FMN-binding" evidence="7">
    <location>
        <begin position="84"/>
        <end position="168"/>
    </location>
</feature>
<keyword evidence="1 6" id="KW-0813">Transport</keyword>
<accession>A0A938BSH7</accession>
<dbReference type="HAMAP" id="MF_00479">
    <property type="entry name" value="RsxG_RnfG"/>
    <property type="match status" value="1"/>
</dbReference>
<comment type="cofactor">
    <cofactor evidence="6">
        <name>FMN</name>
        <dbReference type="ChEBI" id="CHEBI:58210"/>
    </cofactor>
</comment>
<keyword evidence="2 6" id="KW-0597">Phosphoprotein</keyword>
<comment type="caution">
    <text evidence="8">The sequence shown here is derived from an EMBL/GenBank/DDBJ whole genome shotgun (WGS) entry which is preliminary data.</text>
</comment>
<protein>
    <recommendedName>
        <fullName evidence="6">Ion-translocating oxidoreductase complex subunit G</fullName>
        <ecNumber evidence="6">7.-.-.-</ecNumber>
    </recommendedName>
    <alternativeName>
        <fullName evidence="6">Rnf electron transport complex subunit G</fullName>
    </alternativeName>
</protein>
<dbReference type="NCBIfam" id="TIGR01947">
    <property type="entry name" value="rnfG"/>
    <property type="match status" value="1"/>
</dbReference>
<evidence type="ECO:0000256" key="2">
    <source>
        <dbReference type="ARBA" id="ARBA00022553"/>
    </source>
</evidence>
<comment type="subunit">
    <text evidence="6">The complex is composed of six subunits: RnfA, RnfB, RnfC, RnfD, RnfE and RnfG.</text>
</comment>
<evidence type="ECO:0000256" key="3">
    <source>
        <dbReference type="ARBA" id="ARBA00022630"/>
    </source>
</evidence>
<evidence type="ECO:0000256" key="1">
    <source>
        <dbReference type="ARBA" id="ARBA00022448"/>
    </source>
</evidence>
<keyword evidence="6" id="KW-1133">Transmembrane helix</keyword>
<evidence type="ECO:0000313" key="8">
    <source>
        <dbReference type="EMBL" id="MBM3330689.1"/>
    </source>
</evidence>
<evidence type="ECO:0000256" key="4">
    <source>
        <dbReference type="ARBA" id="ARBA00022643"/>
    </source>
</evidence>
<dbReference type="SMART" id="SM00900">
    <property type="entry name" value="FMN_bind"/>
    <property type="match status" value="1"/>
</dbReference>
<evidence type="ECO:0000256" key="6">
    <source>
        <dbReference type="HAMAP-Rule" id="MF_00479"/>
    </source>
</evidence>
<dbReference type="GO" id="GO:0022900">
    <property type="term" value="P:electron transport chain"/>
    <property type="evidence" value="ECO:0007669"/>
    <property type="project" value="UniProtKB-UniRule"/>
</dbReference>